<name>A0ABY4QTW7_9ACTN</name>
<organism evidence="2 3">
    <name type="scientific">Jatrophihabitans telluris</name>
    <dbReference type="NCBI Taxonomy" id="2038343"/>
    <lineage>
        <taxon>Bacteria</taxon>
        <taxon>Bacillati</taxon>
        <taxon>Actinomycetota</taxon>
        <taxon>Actinomycetes</taxon>
        <taxon>Jatrophihabitantales</taxon>
        <taxon>Jatrophihabitantaceae</taxon>
        <taxon>Jatrophihabitans</taxon>
    </lineage>
</organism>
<dbReference type="Proteomes" id="UP001056336">
    <property type="component" value="Chromosome"/>
</dbReference>
<keyword evidence="1" id="KW-1133">Transmembrane helix</keyword>
<evidence type="ECO:0000256" key="1">
    <source>
        <dbReference type="SAM" id="Phobius"/>
    </source>
</evidence>
<keyword evidence="3" id="KW-1185">Reference proteome</keyword>
<dbReference type="RefSeq" id="WP_249769571.1">
    <property type="nucleotide sequence ID" value="NZ_CP097332.1"/>
</dbReference>
<evidence type="ECO:0000313" key="3">
    <source>
        <dbReference type="Proteomes" id="UP001056336"/>
    </source>
</evidence>
<reference evidence="2" key="1">
    <citation type="journal article" date="2018" name="Int. J. Syst. Evol. Microbiol.">
        <title>Jatrophihabitans telluris sp. nov., isolated from sediment soil of lava forest wetlands and the emended description of the genus Jatrophihabitans.</title>
        <authorList>
            <person name="Lee K.C."/>
            <person name="Suh M.K."/>
            <person name="Eom M.K."/>
            <person name="Kim K.K."/>
            <person name="Kim J.S."/>
            <person name="Kim D.S."/>
            <person name="Ko S.H."/>
            <person name="Shin Y.K."/>
            <person name="Lee J.S."/>
        </authorList>
    </citation>
    <scope>NUCLEOTIDE SEQUENCE</scope>
    <source>
        <strain evidence="2">N237</strain>
    </source>
</reference>
<protein>
    <submittedName>
        <fullName evidence="2">Uncharacterized protein</fullName>
    </submittedName>
</protein>
<evidence type="ECO:0000313" key="2">
    <source>
        <dbReference type="EMBL" id="UQX87124.1"/>
    </source>
</evidence>
<sequence>MSLPLDVLRRAASDDQRPASAEPVPTRWDRRASGIVVALFGQAVLVLCWLVEPLMRHAYYDDVTPSLPDYRRWLARFGNDDDGLRRLHVTVDGLSRWWVQWGLTLGLLGFTVLLALLAALPSRRHGLGALLAVSAISALALQIRALLACYRSWILLGGNGANSLIGAAHPAVWFGCAGALGVALGGLLSMESAARQRVAATGTGSAEGVLSRTALDVTG</sequence>
<feature type="transmembrane region" description="Helical" evidence="1">
    <location>
        <begin position="98"/>
        <end position="120"/>
    </location>
</feature>
<accession>A0ABY4QTW7</accession>
<reference evidence="2" key="2">
    <citation type="submission" date="2022-05" db="EMBL/GenBank/DDBJ databases">
        <authorList>
            <person name="Kim J.-S."/>
            <person name="Lee K."/>
            <person name="Suh M."/>
            <person name="Eom M."/>
            <person name="Kim J.-S."/>
            <person name="Kim D.-S."/>
            <person name="Ko S.-H."/>
            <person name="Shin Y."/>
            <person name="Lee J.-S."/>
        </authorList>
    </citation>
    <scope>NUCLEOTIDE SEQUENCE</scope>
    <source>
        <strain evidence="2">N237</strain>
    </source>
</reference>
<feature type="transmembrane region" description="Helical" evidence="1">
    <location>
        <begin position="167"/>
        <end position="188"/>
    </location>
</feature>
<keyword evidence="1" id="KW-0812">Transmembrane</keyword>
<keyword evidence="1" id="KW-0472">Membrane</keyword>
<feature type="transmembrane region" description="Helical" evidence="1">
    <location>
        <begin position="127"/>
        <end position="147"/>
    </location>
</feature>
<dbReference type="EMBL" id="CP097332">
    <property type="protein sequence ID" value="UQX87124.1"/>
    <property type="molecule type" value="Genomic_DNA"/>
</dbReference>
<gene>
    <name evidence="2" type="ORF">M6D93_12530</name>
</gene>
<proteinExistence type="predicted"/>
<feature type="transmembrane region" description="Helical" evidence="1">
    <location>
        <begin position="32"/>
        <end position="52"/>
    </location>
</feature>